<dbReference type="InterPro" id="IPR017517">
    <property type="entry name" value="Maleyloyr_isom"/>
</dbReference>
<reference evidence="2" key="1">
    <citation type="journal article" date="2019" name="Int. J. Syst. Evol. Microbiol.">
        <title>The Global Catalogue of Microorganisms (GCM) 10K type strain sequencing project: providing services to taxonomists for standard genome sequencing and annotation.</title>
        <authorList>
            <consortium name="The Broad Institute Genomics Platform"/>
            <consortium name="The Broad Institute Genome Sequencing Center for Infectious Disease"/>
            <person name="Wu L."/>
            <person name="Ma J."/>
        </authorList>
    </citation>
    <scope>NUCLEOTIDE SEQUENCE [LARGE SCALE GENOMIC DNA]</scope>
    <source>
        <strain evidence="2">JCM 15592</strain>
    </source>
</reference>
<dbReference type="NCBIfam" id="TIGR03086">
    <property type="entry name" value="TIGR03086 family metal-binding protein"/>
    <property type="match status" value="1"/>
</dbReference>
<comment type="caution">
    <text evidence="1">The sequence shown here is derived from an EMBL/GenBank/DDBJ whole genome shotgun (WGS) entry which is preliminary data.</text>
</comment>
<keyword evidence="2" id="KW-1185">Reference proteome</keyword>
<evidence type="ECO:0000313" key="1">
    <source>
        <dbReference type="EMBL" id="GAA1783797.1"/>
    </source>
</evidence>
<dbReference type="Proteomes" id="UP001499938">
    <property type="component" value="Unassembled WGS sequence"/>
</dbReference>
<dbReference type="GO" id="GO:0051213">
    <property type="term" value="F:dioxygenase activity"/>
    <property type="evidence" value="ECO:0007669"/>
    <property type="project" value="UniProtKB-KW"/>
</dbReference>
<keyword evidence="1" id="KW-0413">Isomerase</keyword>
<organism evidence="1 2">
    <name type="scientific">Nostocoides veronense</name>
    <dbReference type="NCBI Taxonomy" id="330836"/>
    <lineage>
        <taxon>Bacteria</taxon>
        <taxon>Bacillati</taxon>
        <taxon>Actinomycetota</taxon>
        <taxon>Actinomycetes</taxon>
        <taxon>Micrococcales</taxon>
        <taxon>Intrasporangiaceae</taxon>
        <taxon>Nostocoides</taxon>
    </lineage>
</organism>
<dbReference type="InterPro" id="IPR034660">
    <property type="entry name" value="DinB/YfiT-like"/>
</dbReference>
<dbReference type="EMBL" id="BAAAPO010000010">
    <property type="protein sequence ID" value="GAA1783797.1"/>
    <property type="molecule type" value="Genomic_DNA"/>
</dbReference>
<gene>
    <name evidence="1" type="ORF">GCM10009811_06420</name>
</gene>
<name>A0ABP4XI66_9MICO</name>
<keyword evidence="1" id="KW-0560">Oxidoreductase</keyword>
<evidence type="ECO:0000313" key="2">
    <source>
        <dbReference type="Proteomes" id="UP001499938"/>
    </source>
</evidence>
<dbReference type="GO" id="GO:0016853">
    <property type="term" value="F:isomerase activity"/>
    <property type="evidence" value="ECO:0007669"/>
    <property type="project" value="UniProtKB-KW"/>
</dbReference>
<dbReference type="NCBIfam" id="TIGR03083">
    <property type="entry name" value="maleylpyruvate isomerase family mycothiol-dependent enzyme"/>
    <property type="match status" value="1"/>
</dbReference>
<protein>
    <submittedName>
        <fullName evidence="1">Maleylpyruvate isomerase family mycothiol-dependent enzyme</fullName>
    </submittedName>
</protein>
<dbReference type="RefSeq" id="WP_344081213.1">
    <property type="nucleotide sequence ID" value="NZ_BAAAPO010000010.1"/>
</dbReference>
<proteinExistence type="predicted"/>
<accession>A0ABP4XI66</accession>
<sequence length="194" mass="21137">MSESLHDLTIAERYRRVAAEFGETVAGVSEWGAPTPVAEWQARDVVGHLSTWLPGMLGGGAAITFAPVPDAADDPVGAWQGINTQVQGILDDPERAQLLHSNPHTGENPVEQVIDQYFTVDVFLHRWDLARASGQDDRLDPAWVGQLLSGMTSVADMIRGSGQFGEQRPVPADATEQEHLMAFLGRDPRWSPTT</sequence>
<dbReference type="SUPFAM" id="SSF109854">
    <property type="entry name" value="DinB/YfiT-like putative metalloenzymes"/>
    <property type="match status" value="1"/>
</dbReference>
<keyword evidence="1" id="KW-0223">Dioxygenase</keyword>
<dbReference type="InterPro" id="IPR017520">
    <property type="entry name" value="CHP03086"/>
</dbReference>